<accession>A0A2U1T804</accession>
<feature type="domain" description="CAAX prenyl protease 2/Lysostaphin resistance protein A-like" evidence="2">
    <location>
        <begin position="136"/>
        <end position="226"/>
    </location>
</feature>
<feature type="transmembrane region" description="Helical" evidence="1">
    <location>
        <begin position="7"/>
        <end position="28"/>
    </location>
</feature>
<feature type="transmembrane region" description="Helical" evidence="1">
    <location>
        <begin position="190"/>
        <end position="208"/>
    </location>
</feature>
<dbReference type="InterPro" id="IPR003675">
    <property type="entry name" value="Rce1/LyrA-like_dom"/>
</dbReference>
<sequence>MTNNRRLWAEILVVTAVTFGTSGLRAILRLIDDLLAPTSLNEQQVTLNQSQSPLPLLDVALQLSSALVLFAWGALALLLLAYDGRRLTDPRASDLGWGALLAAIIGIPGLALYVTAVQLGLSKVVVPTGFDNAFTEIPLLLTWSAANAFGEEIVVVAWLMTRLRQLRIPLAGALAASALLRGSYHLYQGISAGLGNIVMGVVYGWFFARTGRITPLIIAHFLIDAIAFVGYALLAPHLGWLLPTPGGT</sequence>
<dbReference type="AlphaFoldDB" id="A0A2U1T804"/>
<feature type="transmembrane region" description="Helical" evidence="1">
    <location>
        <begin position="94"/>
        <end position="117"/>
    </location>
</feature>
<dbReference type="KEGG" id="cyz:C3B44_11040"/>
<organism evidence="3 4">
    <name type="scientific">Corynebacterium yudongzhengii</name>
    <dbReference type="NCBI Taxonomy" id="2080740"/>
    <lineage>
        <taxon>Bacteria</taxon>
        <taxon>Bacillati</taxon>
        <taxon>Actinomycetota</taxon>
        <taxon>Actinomycetes</taxon>
        <taxon>Mycobacteriales</taxon>
        <taxon>Corynebacteriaceae</taxon>
        <taxon>Corynebacterium</taxon>
    </lineage>
</organism>
<proteinExistence type="predicted"/>
<dbReference type="GO" id="GO:0008237">
    <property type="term" value="F:metallopeptidase activity"/>
    <property type="evidence" value="ECO:0007669"/>
    <property type="project" value="UniProtKB-KW"/>
</dbReference>
<gene>
    <name evidence="3" type="ORF">DF222_03355</name>
</gene>
<keyword evidence="4" id="KW-1185">Reference proteome</keyword>
<dbReference type="GO" id="GO:0080120">
    <property type="term" value="P:CAAX-box protein maturation"/>
    <property type="evidence" value="ECO:0007669"/>
    <property type="project" value="UniProtKB-ARBA"/>
</dbReference>
<dbReference type="Pfam" id="PF02517">
    <property type="entry name" value="Rce1-like"/>
    <property type="match status" value="1"/>
</dbReference>
<feature type="transmembrane region" description="Helical" evidence="1">
    <location>
        <begin position="59"/>
        <end position="82"/>
    </location>
</feature>
<keyword evidence="3" id="KW-0645">Protease</keyword>
<keyword evidence="1" id="KW-1133">Transmembrane helix</keyword>
<dbReference type="EMBL" id="QEEZ01000005">
    <property type="protein sequence ID" value="PWC02141.1"/>
    <property type="molecule type" value="Genomic_DNA"/>
</dbReference>
<evidence type="ECO:0000256" key="1">
    <source>
        <dbReference type="SAM" id="Phobius"/>
    </source>
</evidence>
<name>A0A2U1T804_9CORY</name>
<keyword evidence="3" id="KW-0482">Metalloprotease</keyword>
<dbReference type="GO" id="GO:0004175">
    <property type="term" value="F:endopeptidase activity"/>
    <property type="evidence" value="ECO:0007669"/>
    <property type="project" value="UniProtKB-ARBA"/>
</dbReference>
<keyword evidence="1" id="KW-0472">Membrane</keyword>
<feature type="transmembrane region" description="Helical" evidence="1">
    <location>
        <begin position="215"/>
        <end position="234"/>
    </location>
</feature>
<dbReference type="OrthoDB" id="4453618at2"/>
<dbReference type="GO" id="GO:0006508">
    <property type="term" value="P:proteolysis"/>
    <property type="evidence" value="ECO:0007669"/>
    <property type="project" value="UniProtKB-KW"/>
</dbReference>
<keyword evidence="3" id="KW-0378">Hydrolase</keyword>
<reference evidence="4" key="1">
    <citation type="submission" date="2018-04" db="EMBL/GenBank/DDBJ databases">
        <authorList>
            <person name="Liu S."/>
            <person name="Wang Z."/>
            <person name="Li J."/>
        </authorList>
    </citation>
    <scope>NUCLEOTIDE SEQUENCE [LARGE SCALE GENOMIC DNA]</scope>
    <source>
        <strain evidence="4">2189</strain>
    </source>
</reference>
<dbReference type="Proteomes" id="UP000244989">
    <property type="component" value="Unassembled WGS sequence"/>
</dbReference>
<protein>
    <submittedName>
        <fullName evidence="3">CPBP family intramembrane metalloprotease</fullName>
    </submittedName>
</protein>
<evidence type="ECO:0000259" key="2">
    <source>
        <dbReference type="Pfam" id="PF02517"/>
    </source>
</evidence>
<keyword evidence="1" id="KW-0812">Transmembrane</keyword>
<dbReference type="RefSeq" id="WP_108432407.1">
    <property type="nucleotide sequence ID" value="NZ_CP026947.1"/>
</dbReference>
<comment type="caution">
    <text evidence="3">The sequence shown here is derived from an EMBL/GenBank/DDBJ whole genome shotgun (WGS) entry which is preliminary data.</text>
</comment>
<evidence type="ECO:0000313" key="4">
    <source>
        <dbReference type="Proteomes" id="UP000244989"/>
    </source>
</evidence>
<evidence type="ECO:0000313" key="3">
    <source>
        <dbReference type="EMBL" id="PWC02141.1"/>
    </source>
</evidence>